<gene>
    <name evidence="2" type="ORF">V1478_007052</name>
</gene>
<name>A0ABD2B224_VESSQ</name>
<protein>
    <submittedName>
        <fullName evidence="2">Uncharacterized protein</fullName>
    </submittedName>
</protein>
<evidence type="ECO:0000313" key="2">
    <source>
        <dbReference type="EMBL" id="KAL2726774.1"/>
    </source>
</evidence>
<dbReference type="EMBL" id="JAUDFV010000133">
    <property type="protein sequence ID" value="KAL2726774.1"/>
    <property type="molecule type" value="Genomic_DNA"/>
</dbReference>
<dbReference type="AlphaFoldDB" id="A0ABD2B224"/>
<accession>A0ABD2B224</accession>
<sequence>MEARVSAGGGFEGASRVEPCTRWRESEMQGVCRRWRWWKCLGGSVSGSIIPEDAKGCSERLVSFEGACCRGGGTEGAVETEAELRERTVGGMKVEEAVEGRYAILISAFEPGSMPPPAGITASKTIGYGSISPASPTLSPSRKIMRGAASGDSF</sequence>
<evidence type="ECO:0000256" key="1">
    <source>
        <dbReference type="SAM" id="MobiDB-lite"/>
    </source>
</evidence>
<keyword evidence="3" id="KW-1185">Reference proteome</keyword>
<feature type="region of interest" description="Disordered" evidence="1">
    <location>
        <begin position="132"/>
        <end position="154"/>
    </location>
</feature>
<organism evidence="2 3">
    <name type="scientific">Vespula squamosa</name>
    <name type="common">Southern yellow jacket</name>
    <name type="synonym">Wasp</name>
    <dbReference type="NCBI Taxonomy" id="30214"/>
    <lineage>
        <taxon>Eukaryota</taxon>
        <taxon>Metazoa</taxon>
        <taxon>Ecdysozoa</taxon>
        <taxon>Arthropoda</taxon>
        <taxon>Hexapoda</taxon>
        <taxon>Insecta</taxon>
        <taxon>Pterygota</taxon>
        <taxon>Neoptera</taxon>
        <taxon>Endopterygota</taxon>
        <taxon>Hymenoptera</taxon>
        <taxon>Apocrita</taxon>
        <taxon>Aculeata</taxon>
        <taxon>Vespoidea</taxon>
        <taxon>Vespidae</taxon>
        <taxon>Vespinae</taxon>
        <taxon>Vespula</taxon>
    </lineage>
</organism>
<reference evidence="2 3" key="1">
    <citation type="journal article" date="2024" name="Ann. Entomol. Soc. Am.">
        <title>Genomic analyses of the southern and eastern yellowjacket wasps (Hymenoptera: Vespidae) reveal evolutionary signatures of social life.</title>
        <authorList>
            <person name="Catto M.A."/>
            <person name="Caine P.B."/>
            <person name="Orr S.E."/>
            <person name="Hunt B.G."/>
            <person name="Goodisman M.A.D."/>
        </authorList>
    </citation>
    <scope>NUCLEOTIDE SEQUENCE [LARGE SCALE GENOMIC DNA]</scope>
    <source>
        <strain evidence="2">233</strain>
        <tissue evidence="2">Head and thorax</tissue>
    </source>
</reference>
<comment type="caution">
    <text evidence="2">The sequence shown here is derived from an EMBL/GenBank/DDBJ whole genome shotgun (WGS) entry which is preliminary data.</text>
</comment>
<dbReference type="Proteomes" id="UP001607302">
    <property type="component" value="Unassembled WGS sequence"/>
</dbReference>
<proteinExistence type="predicted"/>
<evidence type="ECO:0000313" key="3">
    <source>
        <dbReference type="Proteomes" id="UP001607302"/>
    </source>
</evidence>